<keyword evidence="3" id="KW-0507">mRNA processing</keyword>
<feature type="region of interest" description="Disordered" evidence="7">
    <location>
        <begin position="194"/>
        <end position="345"/>
    </location>
</feature>
<dbReference type="GO" id="GO:0016556">
    <property type="term" value="P:mRNA modification"/>
    <property type="evidence" value="ECO:0007669"/>
    <property type="project" value="InterPro"/>
</dbReference>
<accession>S6B3J5</accession>
<proteinExistence type="evidence at transcript level"/>
<feature type="compositionally biased region" description="Basic and acidic residues" evidence="7">
    <location>
        <begin position="215"/>
        <end position="326"/>
    </location>
</feature>
<dbReference type="GO" id="GO:0008380">
    <property type="term" value="P:RNA splicing"/>
    <property type="evidence" value="ECO:0007669"/>
    <property type="project" value="UniProtKB-KW"/>
</dbReference>
<evidence type="ECO:0000256" key="7">
    <source>
        <dbReference type="SAM" id="MobiDB-lite"/>
    </source>
</evidence>
<evidence type="ECO:0000256" key="3">
    <source>
        <dbReference type="ARBA" id="ARBA00022664"/>
    </source>
</evidence>
<feature type="coiled-coil region" evidence="6">
    <location>
        <begin position="74"/>
        <end position="101"/>
    </location>
</feature>
<evidence type="ECO:0000256" key="5">
    <source>
        <dbReference type="ARBA" id="ARBA00023242"/>
    </source>
</evidence>
<dbReference type="EMBL" id="AK442244">
    <property type="protein sequence ID" value="BAN66038.1"/>
    <property type="molecule type" value="mRNA"/>
</dbReference>
<dbReference type="PANTHER" id="PTHR15217">
    <property type="entry name" value="WILMS' TUMOR 1-ASSOCIATING PROTEIN"/>
    <property type="match status" value="1"/>
</dbReference>
<evidence type="ECO:0000313" key="8">
    <source>
        <dbReference type="EMBL" id="BAN66038.1"/>
    </source>
</evidence>
<dbReference type="VEuPathDB" id="PiroplasmaDB:BBOV_IV002990"/>
<keyword evidence="6" id="KW-0175">Coiled coil</keyword>
<evidence type="ECO:0000256" key="6">
    <source>
        <dbReference type="SAM" id="Coils"/>
    </source>
</evidence>
<dbReference type="InterPro" id="IPR033757">
    <property type="entry name" value="WTAP"/>
</dbReference>
<evidence type="ECO:0000256" key="4">
    <source>
        <dbReference type="ARBA" id="ARBA00023187"/>
    </source>
</evidence>
<evidence type="ECO:0008006" key="9">
    <source>
        <dbReference type="Google" id="ProtNLM"/>
    </source>
</evidence>
<keyword evidence="4" id="KW-0508">mRNA splicing</keyword>
<dbReference type="GO" id="GO:0000381">
    <property type="term" value="P:regulation of alternative mRNA splicing, via spliceosome"/>
    <property type="evidence" value="ECO:0007669"/>
    <property type="project" value="InterPro"/>
</dbReference>
<comment type="similarity">
    <text evidence="2">Belongs to the fl(2)d family.</text>
</comment>
<dbReference type="AlphaFoldDB" id="S6B3J5"/>
<reference evidence="8" key="1">
    <citation type="journal article" date="2014" name="BMC Genomics">
        <title>The Babesia bovis gene and promoter model: an update from full-length EST analysis.</title>
        <authorList>
            <person name="Yamagishi J."/>
            <person name="Wakaguri H."/>
            <person name="Yokoyama N."/>
            <person name="Yamashita R."/>
            <person name="Suzuki Y."/>
            <person name="Xuan X."/>
            <person name="Igarashi I."/>
        </authorList>
    </citation>
    <scope>NUCLEOTIDE SEQUENCE</scope>
    <source>
        <strain evidence="8">Texas</strain>
    </source>
</reference>
<evidence type="ECO:0000256" key="1">
    <source>
        <dbReference type="ARBA" id="ARBA00004123"/>
    </source>
</evidence>
<feature type="compositionally biased region" description="Basic residues" evidence="7">
    <location>
        <begin position="334"/>
        <end position="345"/>
    </location>
</feature>
<sequence length="345" mass="40438">MGDQLAAIVTGAEKLTNPADIMAYFMTIISAQQKEIQKTKALVKDFRTVHNLDGIYEKNATINAMIDPVINCEILHLRKLLKEKEVELKTAKEALDAQNYNPQSTIGTTLLERCKLLITENEELGRIVLENKVQPLTMDLYKEREANKVLKKQLKALHQYNIELEAEAEVMSKNLAQQKLELAALKKEMEAITQKTQAKISPKKKKKYMPGTKSNEVKQVDKINKDDKEERVRKEDKRDRYTSTRKEETHESDRKLDKRETERKVDKHVIDRKADRYESTKQFESSRSDKYTRRDDRHTSKKEERTRRDDSRGRTSTKRYREDSRSRTSPYRNRSPKSGRSSRKY</sequence>
<protein>
    <recommendedName>
        <fullName evidence="9">Pre-mRNA-splicing regulator WTAP</fullName>
    </recommendedName>
</protein>
<keyword evidence="5" id="KW-0539">Nucleus</keyword>
<dbReference type="GO" id="GO:0006397">
    <property type="term" value="P:mRNA processing"/>
    <property type="evidence" value="ECO:0007669"/>
    <property type="project" value="UniProtKB-KW"/>
</dbReference>
<comment type="subcellular location">
    <subcellularLocation>
        <location evidence="1">Nucleus</location>
    </subcellularLocation>
</comment>
<dbReference type="Pfam" id="PF17098">
    <property type="entry name" value="Wtap"/>
    <property type="match status" value="1"/>
</dbReference>
<gene>
    <name evidence="8" type="primary">BBOV_IV002990</name>
</gene>
<dbReference type="PANTHER" id="PTHR15217:SF0">
    <property type="entry name" value="PRE-MRNA-SPLICING REGULATOR WTAP"/>
    <property type="match status" value="1"/>
</dbReference>
<name>S6B3J5_BABBO</name>
<evidence type="ECO:0000256" key="2">
    <source>
        <dbReference type="ARBA" id="ARBA00010313"/>
    </source>
</evidence>
<dbReference type="GO" id="GO:0005634">
    <property type="term" value="C:nucleus"/>
    <property type="evidence" value="ECO:0007669"/>
    <property type="project" value="UniProtKB-SubCell"/>
</dbReference>
<organism evidence="8">
    <name type="scientific">Babesia bovis</name>
    <dbReference type="NCBI Taxonomy" id="5865"/>
    <lineage>
        <taxon>Eukaryota</taxon>
        <taxon>Sar</taxon>
        <taxon>Alveolata</taxon>
        <taxon>Apicomplexa</taxon>
        <taxon>Aconoidasida</taxon>
        <taxon>Piroplasmida</taxon>
        <taxon>Babesiidae</taxon>
        <taxon>Babesia</taxon>
    </lineage>
</organism>